<dbReference type="EMBL" id="CP146022">
    <property type="protein sequence ID" value="WWQ68195.1"/>
    <property type="molecule type" value="Genomic_DNA"/>
</dbReference>
<gene>
    <name evidence="1" type="ORF">V2W30_35945</name>
</gene>
<name>A0ACD5ALU0_9ACTN</name>
<sequence>MIFNRKGRERFLDAVTGVEAAVEQQDSAGVERAFQLMNEHYQGAGEQELATGAVRLAGLLSSVPPGPRGAFAVVIGACVERGADPRACAPAILDGLADAVRAAGEFCERWAATGGGELPDPEGADPERAVFERVGFERAMAWWTLPQWEMASVAMLNHPSVRTGLDAARRAELLTALRAVEEASGHDFKCLTYALLVLDDEPLIVIDRPSGTGYALRMTGLGDTFQLHTLLADRLAGGGHLPGYVPTPREVAVCRDAPGQVPTKGTFNLVAPDGGWIWNEGTPSDIPVVEGSRLLVLDPPPYERGWPAGRFFPGMTGDLVLERVLTAEETARWSAHVLPAGKPGN</sequence>
<evidence type="ECO:0000313" key="1">
    <source>
        <dbReference type="EMBL" id="WWQ68195.1"/>
    </source>
</evidence>
<organism evidence="1 2">
    <name type="scientific">Streptomyces citrinus</name>
    <dbReference type="NCBI Taxonomy" id="3118173"/>
    <lineage>
        <taxon>Bacteria</taxon>
        <taxon>Bacillati</taxon>
        <taxon>Actinomycetota</taxon>
        <taxon>Actinomycetes</taxon>
        <taxon>Kitasatosporales</taxon>
        <taxon>Streptomycetaceae</taxon>
        <taxon>Streptomyces</taxon>
    </lineage>
</organism>
<accession>A0ACD5ALU0</accession>
<keyword evidence="2" id="KW-1185">Reference proteome</keyword>
<reference evidence="1" key="1">
    <citation type="journal article" date="2025" name="Int. J. Syst. Evol. Microbiol.">
        <title>Streptomyces citrinus sp. nov., with yellow diffusible pigment.</title>
        <authorList>
            <person name="He Y."/>
            <person name="Yang E."/>
            <person name="Xu J."/>
            <person name="Sun Y."/>
            <person name="Sun L."/>
        </authorList>
    </citation>
    <scope>NUCLEOTIDE SEQUENCE</scope>
    <source>
        <strain evidence="1">Q6</strain>
    </source>
</reference>
<protein>
    <submittedName>
        <fullName evidence="1">Uncharacterized protein</fullName>
    </submittedName>
</protein>
<evidence type="ECO:0000313" key="2">
    <source>
        <dbReference type="Proteomes" id="UP001432251"/>
    </source>
</evidence>
<proteinExistence type="predicted"/>
<dbReference type="Proteomes" id="UP001432251">
    <property type="component" value="Chromosome"/>
</dbReference>